<evidence type="ECO:0000313" key="2">
    <source>
        <dbReference type="EMBL" id="NNU17210.1"/>
    </source>
</evidence>
<evidence type="ECO:0000313" key="3">
    <source>
        <dbReference type="Proteomes" id="UP000536835"/>
    </source>
</evidence>
<evidence type="ECO:0000256" key="1">
    <source>
        <dbReference type="SAM" id="SignalP"/>
    </source>
</evidence>
<dbReference type="RefSeq" id="WP_173200409.1">
    <property type="nucleotide sequence ID" value="NZ_JABFCX010000003.1"/>
</dbReference>
<gene>
    <name evidence="2" type="ORF">HK107_12835</name>
</gene>
<dbReference type="NCBIfam" id="TIGR03382">
    <property type="entry name" value="GC_trans_RRR"/>
    <property type="match status" value="1"/>
</dbReference>
<comment type="caution">
    <text evidence="2">The sequence shown here is derived from an EMBL/GenBank/DDBJ whole genome shotgun (WGS) entry which is preliminary data.</text>
</comment>
<dbReference type="EMBL" id="JABFCX010000003">
    <property type="protein sequence ID" value="NNU17210.1"/>
    <property type="molecule type" value="Genomic_DNA"/>
</dbReference>
<organism evidence="2 3">
    <name type="scientific">Parvularcula mediterranea</name>
    <dbReference type="NCBI Taxonomy" id="2732508"/>
    <lineage>
        <taxon>Bacteria</taxon>
        <taxon>Pseudomonadati</taxon>
        <taxon>Pseudomonadota</taxon>
        <taxon>Alphaproteobacteria</taxon>
        <taxon>Parvularculales</taxon>
        <taxon>Parvularculaceae</taxon>
        <taxon>Parvularcula</taxon>
    </lineage>
</organism>
<sequence>MKNAVISAVVGLAALGTANAAIVDQGATTVGGGGGIELVSGGNAILQANGLYSSQTTTPASDWVWTDNGDQTTTWTFTFDLTGFDKSTAVLSGLWGVDNTGTIDLNGTQIANLPVVTTANFTSLISYSTSDSSLFNMGMNVLTFVLSDAGGPEAFRATATVEADTSAIPVPAALPLFLAGLAVVARKRRK</sequence>
<evidence type="ECO:0008006" key="4">
    <source>
        <dbReference type="Google" id="ProtNLM"/>
    </source>
</evidence>
<dbReference type="Proteomes" id="UP000536835">
    <property type="component" value="Unassembled WGS sequence"/>
</dbReference>
<accession>A0A7Y3W5X5</accession>
<feature type="chain" id="PRO_5031082656" description="VPLPA-CTERM sorting domain-containing protein" evidence="1">
    <location>
        <begin position="21"/>
        <end position="190"/>
    </location>
</feature>
<reference evidence="2 3" key="1">
    <citation type="submission" date="2020-05" db="EMBL/GenBank/DDBJ databases">
        <title>Parvularcula mediterraneae sp. nov., isolated from polypropylene straw from shallow seawater of the seashore of Laganas in Zakynthos island, Greece.</title>
        <authorList>
            <person name="Szabo I."/>
            <person name="Al-Omari J."/>
            <person name="Rado J."/>
            <person name="Szerdahelyi G.S."/>
        </authorList>
    </citation>
    <scope>NUCLEOTIDE SEQUENCE [LARGE SCALE GENOMIC DNA]</scope>
    <source>
        <strain evidence="2 3">ZS-1/3</strain>
    </source>
</reference>
<keyword evidence="1" id="KW-0732">Signal</keyword>
<protein>
    <recommendedName>
        <fullName evidence="4">VPLPA-CTERM sorting domain-containing protein</fullName>
    </recommendedName>
</protein>
<feature type="signal peptide" evidence="1">
    <location>
        <begin position="1"/>
        <end position="20"/>
    </location>
</feature>
<proteinExistence type="predicted"/>
<keyword evidence="3" id="KW-1185">Reference proteome</keyword>
<dbReference type="InterPro" id="IPR017756">
    <property type="entry name" value="TM_Gly-Cys-Arg_CS"/>
</dbReference>
<name>A0A7Y3W5X5_9PROT</name>
<dbReference type="AlphaFoldDB" id="A0A7Y3W5X5"/>